<evidence type="ECO:0000256" key="1">
    <source>
        <dbReference type="ARBA" id="ARBA00004970"/>
    </source>
</evidence>
<dbReference type="InterPro" id="IPR004013">
    <property type="entry name" value="PHP_dom"/>
</dbReference>
<protein>
    <recommendedName>
        <fullName evidence="3 8">Histidinol-phosphatase</fullName>
        <shortName evidence="8">HolPase</shortName>
        <ecNumber evidence="3 8">3.1.3.15</ecNumber>
    </recommendedName>
</protein>
<evidence type="ECO:0000256" key="3">
    <source>
        <dbReference type="ARBA" id="ARBA00013085"/>
    </source>
</evidence>
<sequence length="262" mass="29995">MNEFVDMHVHSKFSIDGMSTMEDYCLIAGKTGTRVICFTEHVDFNSAEKNLSIVKDNRKQNFVVDDYFREINRLRKKYGSLTLLSGIEFSEPSLFPEEFALYSSYPFDCITAGIHHCYNSVFPGAGNLSVSKAIYEYYQIMQKTVELGGFQVLAHLDFPKLFFDKWVIDDDVLDMILSTMIDKNILLEVNTSSLNDSCDEPMPSYSVINRYVQLGGNKIVIGSDAHSSDRLSGHFRDVVPRLPNRIQIGYFRERKFIPVLMD</sequence>
<comment type="pathway">
    <text evidence="1 8">Amino-acid biosynthesis; L-histidine biosynthesis; L-histidine from 5-phospho-alpha-D-ribose 1-diphosphate: step 8/9.</text>
</comment>
<dbReference type="PANTHER" id="PTHR21039">
    <property type="entry name" value="HISTIDINOL PHOSPHATASE-RELATED"/>
    <property type="match status" value="1"/>
</dbReference>
<evidence type="ECO:0000256" key="8">
    <source>
        <dbReference type="RuleBase" id="RU366003"/>
    </source>
</evidence>
<evidence type="ECO:0000256" key="4">
    <source>
        <dbReference type="ARBA" id="ARBA00022605"/>
    </source>
</evidence>
<dbReference type="InterPro" id="IPR016195">
    <property type="entry name" value="Pol/histidinol_Pase-like"/>
</dbReference>
<dbReference type="GO" id="GO:0004401">
    <property type="term" value="F:histidinol-phosphatase activity"/>
    <property type="evidence" value="ECO:0007669"/>
    <property type="project" value="UniProtKB-UniRule"/>
</dbReference>
<evidence type="ECO:0000256" key="2">
    <source>
        <dbReference type="ARBA" id="ARBA00009152"/>
    </source>
</evidence>
<evidence type="ECO:0000259" key="9">
    <source>
        <dbReference type="Pfam" id="PF02811"/>
    </source>
</evidence>
<feature type="domain" description="PHP" evidence="9">
    <location>
        <begin position="6"/>
        <end position="192"/>
    </location>
</feature>
<dbReference type="Proteomes" id="UP000198838">
    <property type="component" value="Unassembled WGS sequence"/>
</dbReference>
<evidence type="ECO:0000256" key="6">
    <source>
        <dbReference type="ARBA" id="ARBA00023102"/>
    </source>
</evidence>
<reference evidence="10 11" key="1">
    <citation type="submission" date="2016-10" db="EMBL/GenBank/DDBJ databases">
        <authorList>
            <person name="de Groot N.N."/>
        </authorList>
    </citation>
    <scope>NUCLEOTIDE SEQUENCE [LARGE SCALE GENOMIC DNA]</scope>
    <source>
        <strain evidence="10 11">DSM 5522</strain>
    </source>
</reference>
<organism evidence="10 11">
    <name type="scientific">Acetitomaculum ruminis DSM 5522</name>
    <dbReference type="NCBI Taxonomy" id="1120918"/>
    <lineage>
        <taxon>Bacteria</taxon>
        <taxon>Bacillati</taxon>
        <taxon>Bacillota</taxon>
        <taxon>Clostridia</taxon>
        <taxon>Lachnospirales</taxon>
        <taxon>Lachnospiraceae</taxon>
        <taxon>Acetitomaculum</taxon>
    </lineage>
</organism>
<keyword evidence="11" id="KW-1185">Reference proteome</keyword>
<dbReference type="EC" id="3.1.3.15" evidence="3 8"/>
<dbReference type="SUPFAM" id="SSF89550">
    <property type="entry name" value="PHP domain-like"/>
    <property type="match status" value="1"/>
</dbReference>
<dbReference type="Gene3D" id="3.20.20.140">
    <property type="entry name" value="Metal-dependent hydrolases"/>
    <property type="match status" value="1"/>
</dbReference>
<accession>A0A1I1AJ14</accession>
<evidence type="ECO:0000313" key="10">
    <source>
        <dbReference type="EMBL" id="SFB36440.1"/>
    </source>
</evidence>
<evidence type="ECO:0000256" key="7">
    <source>
        <dbReference type="ARBA" id="ARBA00049158"/>
    </source>
</evidence>
<dbReference type="GO" id="GO:0005737">
    <property type="term" value="C:cytoplasm"/>
    <property type="evidence" value="ECO:0007669"/>
    <property type="project" value="TreeGrafter"/>
</dbReference>
<keyword evidence="4 8" id="KW-0028">Amino-acid biosynthesis</keyword>
<dbReference type="InterPro" id="IPR010140">
    <property type="entry name" value="Histidinol_P_phosphatase_HisJ"/>
</dbReference>
<dbReference type="STRING" id="1120918.SAMN05216249_1264"/>
<dbReference type="OrthoDB" id="9775255at2"/>
<dbReference type="UniPathway" id="UPA00031">
    <property type="reaction ID" value="UER00013"/>
</dbReference>
<comment type="similarity">
    <text evidence="2 8">Belongs to the PHP hydrolase family. HisK subfamily.</text>
</comment>
<comment type="catalytic activity">
    <reaction evidence="7 8">
        <text>L-histidinol phosphate + H2O = L-histidinol + phosphate</text>
        <dbReference type="Rhea" id="RHEA:14465"/>
        <dbReference type="ChEBI" id="CHEBI:15377"/>
        <dbReference type="ChEBI" id="CHEBI:43474"/>
        <dbReference type="ChEBI" id="CHEBI:57699"/>
        <dbReference type="ChEBI" id="CHEBI:57980"/>
        <dbReference type="EC" id="3.1.3.15"/>
    </reaction>
</comment>
<evidence type="ECO:0000313" key="11">
    <source>
        <dbReference type="Proteomes" id="UP000198838"/>
    </source>
</evidence>
<gene>
    <name evidence="10" type="ORF">SAMN05216249_1264</name>
</gene>
<keyword evidence="5 8" id="KW-0378">Hydrolase</keyword>
<dbReference type="RefSeq" id="WP_009322360.1">
    <property type="nucleotide sequence ID" value="NZ_FOJY01000026.1"/>
</dbReference>
<dbReference type="PANTHER" id="PTHR21039:SF0">
    <property type="entry name" value="HISTIDINOL-PHOSPHATASE"/>
    <property type="match status" value="1"/>
</dbReference>
<proteinExistence type="inferred from homology"/>
<name>A0A1I1AJ14_9FIRM</name>
<dbReference type="EMBL" id="FOJY01000026">
    <property type="protein sequence ID" value="SFB36440.1"/>
    <property type="molecule type" value="Genomic_DNA"/>
</dbReference>
<dbReference type="Pfam" id="PF02811">
    <property type="entry name" value="PHP"/>
    <property type="match status" value="1"/>
</dbReference>
<dbReference type="NCBIfam" id="TIGR01856">
    <property type="entry name" value="hisJ_fam"/>
    <property type="match status" value="1"/>
</dbReference>
<evidence type="ECO:0000256" key="5">
    <source>
        <dbReference type="ARBA" id="ARBA00022801"/>
    </source>
</evidence>
<dbReference type="GO" id="GO:0000105">
    <property type="term" value="P:L-histidine biosynthetic process"/>
    <property type="evidence" value="ECO:0007669"/>
    <property type="project" value="UniProtKB-UniRule"/>
</dbReference>
<keyword evidence="6 8" id="KW-0368">Histidine biosynthesis</keyword>
<dbReference type="AlphaFoldDB" id="A0A1I1AJ14"/>